<evidence type="ECO:0000256" key="3">
    <source>
        <dbReference type="ARBA" id="ARBA00022801"/>
    </source>
</evidence>
<gene>
    <name evidence="7" type="ORF">ESCO_001066</name>
</gene>
<dbReference type="Gene3D" id="3.40.395.10">
    <property type="entry name" value="Adenoviral Proteinase, Chain A"/>
    <property type="match status" value="1"/>
</dbReference>
<evidence type="ECO:0000256" key="5">
    <source>
        <dbReference type="SAM" id="MobiDB-lite"/>
    </source>
</evidence>
<dbReference type="GO" id="GO:0016926">
    <property type="term" value="P:protein desumoylation"/>
    <property type="evidence" value="ECO:0007669"/>
    <property type="project" value="TreeGrafter"/>
</dbReference>
<dbReference type="InterPro" id="IPR038765">
    <property type="entry name" value="Papain-like_cys_pep_sf"/>
</dbReference>
<organism evidence="7 8">
    <name type="scientific">Escovopsis weberi</name>
    <dbReference type="NCBI Taxonomy" id="150374"/>
    <lineage>
        <taxon>Eukaryota</taxon>
        <taxon>Fungi</taxon>
        <taxon>Dikarya</taxon>
        <taxon>Ascomycota</taxon>
        <taxon>Pezizomycotina</taxon>
        <taxon>Sordariomycetes</taxon>
        <taxon>Hypocreomycetidae</taxon>
        <taxon>Hypocreales</taxon>
        <taxon>Hypocreaceae</taxon>
        <taxon>Escovopsis</taxon>
    </lineage>
</organism>
<feature type="compositionally biased region" description="Low complexity" evidence="5">
    <location>
        <begin position="106"/>
        <end position="123"/>
    </location>
</feature>
<dbReference type="SUPFAM" id="SSF54001">
    <property type="entry name" value="Cysteine proteinases"/>
    <property type="match status" value="1"/>
</dbReference>
<evidence type="ECO:0000256" key="4">
    <source>
        <dbReference type="ARBA" id="ARBA00022807"/>
    </source>
</evidence>
<comment type="caution">
    <text evidence="7">The sequence shown here is derived from an EMBL/GenBank/DDBJ whole genome shotgun (WGS) entry which is preliminary data.</text>
</comment>
<dbReference type="InterPro" id="IPR003653">
    <property type="entry name" value="Peptidase_C48_C"/>
</dbReference>
<feature type="domain" description="Ubiquitin-like protease family profile" evidence="6">
    <location>
        <begin position="329"/>
        <end position="501"/>
    </location>
</feature>
<feature type="compositionally biased region" description="Low complexity" evidence="5">
    <location>
        <begin position="27"/>
        <end position="46"/>
    </location>
</feature>
<dbReference type="AlphaFoldDB" id="A0A0M8N2Z6"/>
<dbReference type="STRING" id="150374.A0A0M8N2Z6"/>
<accession>A0A0M8N2Z6</accession>
<dbReference type="GO" id="GO:0016929">
    <property type="term" value="F:deSUMOylase activity"/>
    <property type="evidence" value="ECO:0007669"/>
    <property type="project" value="TreeGrafter"/>
</dbReference>
<feature type="region of interest" description="Disordered" evidence="5">
    <location>
        <begin position="98"/>
        <end position="156"/>
    </location>
</feature>
<dbReference type="Pfam" id="PF02902">
    <property type="entry name" value="Peptidase_C48"/>
    <property type="match status" value="1"/>
</dbReference>
<dbReference type="PANTHER" id="PTHR12606">
    <property type="entry name" value="SENTRIN/SUMO-SPECIFIC PROTEASE"/>
    <property type="match status" value="1"/>
</dbReference>
<dbReference type="OrthoDB" id="1939479at2759"/>
<dbReference type="PROSITE" id="PS50600">
    <property type="entry name" value="ULP_PROTEASE"/>
    <property type="match status" value="1"/>
</dbReference>
<dbReference type="PANTHER" id="PTHR12606:SF141">
    <property type="entry name" value="GH15225P-RELATED"/>
    <property type="match status" value="1"/>
</dbReference>
<keyword evidence="2 7" id="KW-0645">Protease</keyword>
<dbReference type="Proteomes" id="UP000053831">
    <property type="component" value="Unassembled WGS sequence"/>
</dbReference>
<feature type="compositionally biased region" description="Polar residues" evidence="5">
    <location>
        <begin position="124"/>
        <end position="153"/>
    </location>
</feature>
<comment type="similarity">
    <text evidence="1">Belongs to the peptidase C48 family.</text>
</comment>
<keyword evidence="8" id="KW-1185">Reference proteome</keyword>
<proteinExistence type="inferred from homology"/>
<keyword evidence="3" id="KW-0378">Hydrolase</keyword>
<evidence type="ECO:0000256" key="2">
    <source>
        <dbReference type="ARBA" id="ARBA00022670"/>
    </source>
</evidence>
<reference evidence="7 8" key="1">
    <citation type="submission" date="2015-07" db="EMBL/GenBank/DDBJ databases">
        <title>The genome of the fungus Escovopsis weberi, a specialized disease agent of ant agriculture.</title>
        <authorList>
            <person name="de Man T.J."/>
            <person name="Stajich J.E."/>
            <person name="Kubicek C.P."/>
            <person name="Chenthamara K."/>
            <person name="Atanasova L."/>
            <person name="Druzhinina I.S."/>
            <person name="Birnbaum S."/>
            <person name="Barribeau S.M."/>
            <person name="Teiling C."/>
            <person name="Suen G."/>
            <person name="Currie C."/>
            <person name="Gerardo N.M."/>
        </authorList>
    </citation>
    <scope>NUCLEOTIDE SEQUENCE [LARGE SCALE GENOMIC DNA]</scope>
</reference>
<evidence type="ECO:0000259" key="6">
    <source>
        <dbReference type="PROSITE" id="PS50600"/>
    </source>
</evidence>
<dbReference type="EMBL" id="LGSR01000020">
    <property type="protein sequence ID" value="KOS19534.1"/>
    <property type="molecule type" value="Genomic_DNA"/>
</dbReference>
<evidence type="ECO:0000313" key="7">
    <source>
        <dbReference type="EMBL" id="KOS19534.1"/>
    </source>
</evidence>
<keyword evidence="4" id="KW-0788">Thiol protease</keyword>
<dbReference type="GO" id="GO:0005634">
    <property type="term" value="C:nucleus"/>
    <property type="evidence" value="ECO:0007669"/>
    <property type="project" value="TreeGrafter"/>
</dbReference>
<evidence type="ECO:0000313" key="8">
    <source>
        <dbReference type="Proteomes" id="UP000053831"/>
    </source>
</evidence>
<protein>
    <submittedName>
        <fullName evidence="7">Ubiquitin-like-specific protease 1</fullName>
    </submittedName>
</protein>
<dbReference type="GO" id="GO:0006508">
    <property type="term" value="P:proteolysis"/>
    <property type="evidence" value="ECO:0007669"/>
    <property type="project" value="UniProtKB-KW"/>
</dbReference>
<sequence>MPANDSEEIWYVPTPESVEHDRKRQRAQQQQQQQQQQQPAKGQQQQQAQGQQIMAMMAYISLSHIFCFGLNRFAHWILRHVPAVPENIWGDLLQGTQGTASDSNGSRQVTSSNSTSSLPQLTSDTTLSSSPQPTPIDTPSNSPQEQDPSSKSIVETHAVAKSTPLVSVLRSREYLQRSGIRGFTPKVRTIIEEQEQELEQAQDLAEQSKERTLNAAELIKYGEIQSRRLRPAAAPKPKTSNDEILSSVDKAITIPPFIEDLPVSEAGNKTIKSWQCRPEHDFQSLSRQRAARKLRWPVFPPLSQEWTDIVMATLEASDTDALVKTPEGVGLVRRDFATIVPPTQWLNDEIVNGALQWVDKVINWSAGINDVKLETRRCLAMNSFFITRLMAKGTGGTEALMRRMGVPREDFRYVQVILIPICNNNHWTLLYMSPMLKRIAHIDSLNPAGNPKYVELGKKWAKDLTKGEFDESCWSPATHATPAQINGHDCGMHVILNALCLSMGATPVLCYKSEQIPELRIRIAGMLLNSGFKGEFAIWE</sequence>
<name>A0A0M8N2Z6_ESCWE</name>
<evidence type="ECO:0000256" key="1">
    <source>
        <dbReference type="ARBA" id="ARBA00005234"/>
    </source>
</evidence>
<feature type="region of interest" description="Disordered" evidence="5">
    <location>
        <begin position="1"/>
        <end position="46"/>
    </location>
</feature>